<feature type="coiled-coil region" evidence="6">
    <location>
        <begin position="116"/>
        <end position="157"/>
    </location>
</feature>
<dbReference type="SUPFAM" id="SSF111469">
    <property type="entry name" value="Geminin coiled-coil domain"/>
    <property type="match status" value="1"/>
</dbReference>
<organism evidence="9">
    <name type="scientific">Harpegnathos saltator</name>
    <name type="common">Jerdon's jumping ant</name>
    <dbReference type="NCBI Taxonomy" id="610380"/>
    <lineage>
        <taxon>Eukaryota</taxon>
        <taxon>Metazoa</taxon>
        <taxon>Ecdysozoa</taxon>
        <taxon>Arthropoda</taxon>
        <taxon>Hexapoda</taxon>
        <taxon>Insecta</taxon>
        <taxon>Pterygota</taxon>
        <taxon>Neoptera</taxon>
        <taxon>Endopterygota</taxon>
        <taxon>Hymenoptera</taxon>
        <taxon>Apocrita</taxon>
        <taxon>Aculeata</taxon>
        <taxon>Formicoidea</taxon>
        <taxon>Formicidae</taxon>
        <taxon>Ponerinae</taxon>
        <taxon>Ponerini</taxon>
        <taxon>Harpegnathos</taxon>
    </lineage>
</organism>
<feature type="compositionally biased region" description="Polar residues" evidence="7">
    <location>
        <begin position="1"/>
        <end position="11"/>
    </location>
</feature>
<name>E2BLZ8_HARSA</name>
<dbReference type="InParanoid" id="E2BLZ8"/>
<keyword evidence="5" id="KW-0131">Cell cycle</keyword>
<evidence type="ECO:0000256" key="4">
    <source>
        <dbReference type="ARBA" id="ARBA00023242"/>
    </source>
</evidence>
<dbReference type="GO" id="GO:0045786">
    <property type="term" value="P:negative regulation of cell cycle"/>
    <property type="evidence" value="ECO:0007669"/>
    <property type="project" value="TreeGrafter"/>
</dbReference>
<dbReference type="Pfam" id="PF07412">
    <property type="entry name" value="Geminin"/>
    <property type="match status" value="1"/>
</dbReference>
<dbReference type="PhylomeDB" id="E2BLZ8"/>
<dbReference type="GO" id="GO:0005634">
    <property type="term" value="C:nucleus"/>
    <property type="evidence" value="ECO:0007669"/>
    <property type="project" value="UniProtKB-SubCell"/>
</dbReference>
<evidence type="ECO:0000256" key="3">
    <source>
        <dbReference type="ARBA" id="ARBA00023054"/>
    </source>
</evidence>
<keyword evidence="4" id="KW-0539">Nucleus</keyword>
<gene>
    <name evidence="8" type="ORF">EAI_06412</name>
</gene>
<keyword evidence="3 6" id="KW-0175">Coiled coil</keyword>
<evidence type="ECO:0008006" key="10">
    <source>
        <dbReference type="Google" id="ProtNLM"/>
    </source>
</evidence>
<dbReference type="OMA" id="CEPGENY"/>
<dbReference type="FunCoup" id="E2BLZ8">
    <property type="interactions" value="608"/>
</dbReference>
<dbReference type="InterPro" id="IPR022786">
    <property type="entry name" value="Geminin/Multicilin"/>
</dbReference>
<dbReference type="OrthoDB" id="10043826at2759"/>
<dbReference type="Gene3D" id="1.20.5.1180">
    <property type="entry name" value="Geminin coiled-coil domain"/>
    <property type="match status" value="1"/>
</dbReference>
<dbReference type="PANTHER" id="PTHR13372:SF5">
    <property type="entry name" value="GEMININ"/>
    <property type="match status" value="1"/>
</dbReference>
<protein>
    <recommendedName>
        <fullName evidence="10">Geminin</fullName>
    </recommendedName>
</protein>
<dbReference type="AlphaFoldDB" id="E2BLZ8"/>
<dbReference type="EMBL" id="GL449088">
    <property type="protein sequence ID" value="EFN83284.1"/>
    <property type="molecule type" value="Genomic_DNA"/>
</dbReference>
<evidence type="ECO:0000256" key="2">
    <source>
        <dbReference type="ARBA" id="ARBA00007979"/>
    </source>
</evidence>
<comment type="subcellular location">
    <subcellularLocation>
        <location evidence="1">Nucleus</location>
    </subcellularLocation>
</comment>
<reference evidence="8 9" key="1">
    <citation type="journal article" date="2010" name="Science">
        <title>Genomic comparison of the ants Camponotus floridanus and Harpegnathos saltator.</title>
        <authorList>
            <person name="Bonasio R."/>
            <person name="Zhang G."/>
            <person name="Ye C."/>
            <person name="Mutti N.S."/>
            <person name="Fang X."/>
            <person name="Qin N."/>
            <person name="Donahue G."/>
            <person name="Yang P."/>
            <person name="Li Q."/>
            <person name="Li C."/>
            <person name="Zhang P."/>
            <person name="Huang Z."/>
            <person name="Berger S.L."/>
            <person name="Reinberg D."/>
            <person name="Wang J."/>
            <person name="Liebig J."/>
        </authorList>
    </citation>
    <scope>NUCLEOTIDE SEQUENCE [LARGE SCALE GENOMIC DNA]</scope>
    <source>
        <strain evidence="8 9">R22 G/1</strain>
    </source>
</reference>
<proteinExistence type="inferred from homology"/>
<evidence type="ECO:0000256" key="7">
    <source>
        <dbReference type="SAM" id="MobiDB-lite"/>
    </source>
</evidence>
<accession>E2BLZ8</accession>
<evidence type="ECO:0000313" key="8">
    <source>
        <dbReference type="EMBL" id="EFN83284.1"/>
    </source>
</evidence>
<dbReference type="GO" id="GO:0008156">
    <property type="term" value="P:negative regulation of DNA replication"/>
    <property type="evidence" value="ECO:0007669"/>
    <property type="project" value="TreeGrafter"/>
</dbReference>
<comment type="similarity">
    <text evidence="2">Belongs to the geminin family.</text>
</comment>
<keyword evidence="9" id="KW-1185">Reference proteome</keyword>
<evidence type="ECO:0000256" key="5">
    <source>
        <dbReference type="ARBA" id="ARBA00023306"/>
    </source>
</evidence>
<dbReference type="PANTHER" id="PTHR13372">
    <property type="entry name" value="GEMININ"/>
    <property type="match status" value="1"/>
</dbReference>
<dbReference type="KEGG" id="hst:105184313"/>
<feature type="compositionally biased region" description="Basic and acidic residues" evidence="7">
    <location>
        <begin position="12"/>
        <end position="22"/>
    </location>
</feature>
<evidence type="ECO:0000256" key="1">
    <source>
        <dbReference type="ARBA" id="ARBA00004123"/>
    </source>
</evidence>
<feature type="region of interest" description="Disordered" evidence="7">
    <location>
        <begin position="1"/>
        <end position="30"/>
    </location>
</feature>
<dbReference type="STRING" id="610380.E2BLZ8"/>
<evidence type="ECO:0000313" key="9">
    <source>
        <dbReference type="Proteomes" id="UP000008237"/>
    </source>
</evidence>
<sequence>MKVSGSTAKENTTAEDKIRESLHMLQPSATDKENLVAAGRILRSAKQSKEAKTENVTLSRTKSNLSIKSKKITFQDKAVQTARGEKIKIEVEDLTSTAGPSQNYWEVLAERRQIALDDAFDEIKTLKDRIQEKQDEVNKLKEQSEKLKAEKLVQEEMLKESRALIAVLEDMIENDSNGINHSLDDSMP</sequence>
<dbReference type="Proteomes" id="UP000008237">
    <property type="component" value="Unassembled WGS sequence"/>
</dbReference>
<evidence type="ECO:0000256" key="6">
    <source>
        <dbReference type="SAM" id="Coils"/>
    </source>
</evidence>